<evidence type="ECO:0000256" key="2">
    <source>
        <dbReference type="ARBA" id="ARBA00022723"/>
    </source>
</evidence>
<dbReference type="EMBL" id="CP138583">
    <property type="protein sequence ID" value="WPH00611.1"/>
    <property type="molecule type" value="Genomic_DNA"/>
</dbReference>
<dbReference type="GO" id="GO:0003677">
    <property type="term" value="F:DNA binding"/>
    <property type="evidence" value="ECO:0007669"/>
    <property type="project" value="InterPro"/>
</dbReference>
<comment type="subcellular location">
    <subcellularLocation>
        <location evidence="1">Nucleus</location>
    </subcellularLocation>
</comment>
<dbReference type="CDD" id="cd00067">
    <property type="entry name" value="GAL4"/>
    <property type="match status" value="1"/>
</dbReference>
<keyword evidence="4" id="KW-0804">Transcription</keyword>
<feature type="domain" description="Zn(2)-C6 fungal-type" evidence="7">
    <location>
        <begin position="17"/>
        <end position="47"/>
    </location>
</feature>
<dbReference type="GO" id="GO:0005634">
    <property type="term" value="C:nucleus"/>
    <property type="evidence" value="ECO:0007669"/>
    <property type="project" value="UniProtKB-SubCell"/>
</dbReference>
<dbReference type="PROSITE" id="PS00463">
    <property type="entry name" value="ZN2_CY6_FUNGAL_1"/>
    <property type="match status" value="1"/>
</dbReference>
<dbReference type="CDD" id="cd12148">
    <property type="entry name" value="fungal_TF_MHR"/>
    <property type="match status" value="1"/>
</dbReference>
<dbReference type="Proteomes" id="UP001303373">
    <property type="component" value="Chromosome 4"/>
</dbReference>
<evidence type="ECO:0000313" key="9">
    <source>
        <dbReference type="Proteomes" id="UP001303373"/>
    </source>
</evidence>
<evidence type="ECO:0000256" key="4">
    <source>
        <dbReference type="ARBA" id="ARBA00023163"/>
    </source>
</evidence>
<dbReference type="SMART" id="SM00066">
    <property type="entry name" value="GAL4"/>
    <property type="match status" value="1"/>
</dbReference>
<evidence type="ECO:0000256" key="1">
    <source>
        <dbReference type="ARBA" id="ARBA00004123"/>
    </source>
</evidence>
<keyword evidence="2" id="KW-0479">Metal-binding</keyword>
<dbReference type="InterPro" id="IPR050815">
    <property type="entry name" value="TF_fung"/>
</dbReference>
<keyword evidence="5" id="KW-0539">Nucleus</keyword>
<proteinExistence type="predicted"/>
<dbReference type="InterPro" id="IPR001138">
    <property type="entry name" value="Zn2Cys6_DnaBD"/>
</dbReference>
<evidence type="ECO:0000313" key="8">
    <source>
        <dbReference type="EMBL" id="WPH00611.1"/>
    </source>
</evidence>
<dbReference type="GO" id="GO:0006351">
    <property type="term" value="P:DNA-templated transcription"/>
    <property type="evidence" value="ECO:0007669"/>
    <property type="project" value="InterPro"/>
</dbReference>
<dbReference type="Pfam" id="PF04082">
    <property type="entry name" value="Fungal_trans"/>
    <property type="match status" value="1"/>
</dbReference>
<dbReference type="Gene3D" id="4.10.240.10">
    <property type="entry name" value="Zn(2)-C6 fungal-type DNA-binding domain"/>
    <property type="match status" value="1"/>
</dbReference>
<dbReference type="PROSITE" id="PS50048">
    <property type="entry name" value="ZN2_CY6_FUNGAL_2"/>
    <property type="match status" value="1"/>
</dbReference>
<reference evidence="8 9" key="1">
    <citation type="submission" date="2023-11" db="EMBL/GenBank/DDBJ databases">
        <title>An acidophilic fungus is an integral part of prey digestion in a carnivorous sundew plant.</title>
        <authorList>
            <person name="Tsai I.J."/>
        </authorList>
    </citation>
    <scope>NUCLEOTIDE SEQUENCE [LARGE SCALE GENOMIC DNA]</scope>
    <source>
        <strain evidence="8">169a</strain>
    </source>
</reference>
<dbReference type="Pfam" id="PF00172">
    <property type="entry name" value="Zn_clus"/>
    <property type="match status" value="1"/>
</dbReference>
<sequence length="576" mass="64184">MEIEEQLQQTPDRAQQACAPCRKQKRKCDKQIPGCGLCHRLGRTCEYSDEPRSSIAPSQKDFSALQKEVVELKNLLASGQVYLNGSNRVSSTPSNSSQDSPVREELTPSSMLTPGSLQAPAWTPASTFESLIFLDSALFQYQNRQIQAPHVRVPQPVLAALGNSMDLREMIEHYFNTVHTYFPIVSKIRLYQNLSNPSHEPGADIALLFLAMRLASTAPAEGLPPAQAQLYIDVKSLYAYVEAQNGFTVQMIQALLLISLYEIGHCIYPAAYLSTGNAARLGHAMGLHNRDAPQLLLRCITWTEQEERRRVWWAVVILDCFVNIGNRGKPFATEDPSLVTHLPIDDKCWDRGEMVVAAPLALSASKTQLAAPFARTCQAIHVLGRVLRHLNDHRLPLDYRFDEALQLDRTIRALASIIDAEADKTSNDDPAAMLALLSSLSICYAALIELYDNYSCTERAYPDAPETQLIVQKVSIDGLADISHAVRVIVQKIDVYINEQLDQSTLDRINPLMIAALYNAASNYVFFARESSDPKVTEYATEVKGLLAILERRWRVAGNYLRIVENTEINLTNAIG</sequence>
<feature type="region of interest" description="Disordered" evidence="6">
    <location>
        <begin position="86"/>
        <end position="114"/>
    </location>
</feature>
<keyword evidence="3" id="KW-0805">Transcription regulation</keyword>
<dbReference type="InterPro" id="IPR007219">
    <property type="entry name" value="XnlR_reg_dom"/>
</dbReference>
<dbReference type="PANTHER" id="PTHR47338:SF20">
    <property type="entry name" value="ZN(II)2CYS6 TRANSCRIPTION FACTOR (EUROFUNG)"/>
    <property type="match status" value="1"/>
</dbReference>
<feature type="compositionally biased region" description="Low complexity" evidence="6">
    <location>
        <begin position="86"/>
        <end position="100"/>
    </location>
</feature>
<evidence type="ECO:0000256" key="3">
    <source>
        <dbReference type="ARBA" id="ARBA00023015"/>
    </source>
</evidence>
<dbReference type="InterPro" id="IPR036864">
    <property type="entry name" value="Zn2-C6_fun-type_DNA-bd_sf"/>
</dbReference>
<dbReference type="SUPFAM" id="SSF57701">
    <property type="entry name" value="Zn2/Cys6 DNA-binding domain"/>
    <property type="match status" value="1"/>
</dbReference>
<dbReference type="PANTHER" id="PTHR47338">
    <property type="entry name" value="ZN(II)2CYS6 TRANSCRIPTION FACTOR (EUROFUNG)-RELATED"/>
    <property type="match status" value="1"/>
</dbReference>
<evidence type="ECO:0000256" key="6">
    <source>
        <dbReference type="SAM" id="MobiDB-lite"/>
    </source>
</evidence>
<dbReference type="AlphaFoldDB" id="A0AAQ3M657"/>
<evidence type="ECO:0000259" key="7">
    <source>
        <dbReference type="PROSITE" id="PS50048"/>
    </source>
</evidence>
<evidence type="ECO:0000256" key="5">
    <source>
        <dbReference type="ARBA" id="ARBA00023242"/>
    </source>
</evidence>
<dbReference type="SMART" id="SM00906">
    <property type="entry name" value="Fungal_trans"/>
    <property type="match status" value="1"/>
</dbReference>
<protein>
    <recommendedName>
        <fullName evidence="7">Zn(2)-C6 fungal-type domain-containing protein</fullName>
    </recommendedName>
</protein>
<dbReference type="GO" id="GO:0008270">
    <property type="term" value="F:zinc ion binding"/>
    <property type="evidence" value="ECO:0007669"/>
    <property type="project" value="InterPro"/>
</dbReference>
<dbReference type="GO" id="GO:0000981">
    <property type="term" value="F:DNA-binding transcription factor activity, RNA polymerase II-specific"/>
    <property type="evidence" value="ECO:0007669"/>
    <property type="project" value="InterPro"/>
</dbReference>
<keyword evidence="9" id="KW-1185">Reference proteome</keyword>
<organism evidence="8 9">
    <name type="scientific">Acrodontium crateriforme</name>
    <dbReference type="NCBI Taxonomy" id="150365"/>
    <lineage>
        <taxon>Eukaryota</taxon>
        <taxon>Fungi</taxon>
        <taxon>Dikarya</taxon>
        <taxon>Ascomycota</taxon>
        <taxon>Pezizomycotina</taxon>
        <taxon>Dothideomycetes</taxon>
        <taxon>Dothideomycetidae</taxon>
        <taxon>Mycosphaerellales</taxon>
        <taxon>Teratosphaeriaceae</taxon>
        <taxon>Acrodontium</taxon>
    </lineage>
</organism>
<name>A0AAQ3M657_9PEZI</name>
<gene>
    <name evidence="8" type="ORF">R9X50_00344100</name>
</gene>
<accession>A0AAQ3M657</accession>